<evidence type="ECO:0000313" key="3">
    <source>
        <dbReference type="Proteomes" id="UP000077521"/>
    </source>
</evidence>
<proteinExistence type="predicted"/>
<dbReference type="EMBL" id="LWDF02002194">
    <property type="protein sequence ID" value="KAE8236494.1"/>
    <property type="molecule type" value="Genomic_DNA"/>
</dbReference>
<feature type="non-terminal residue" evidence="2">
    <location>
        <position position="458"/>
    </location>
</feature>
<feature type="compositionally biased region" description="Low complexity" evidence="1">
    <location>
        <begin position="58"/>
        <end position="76"/>
    </location>
</feature>
<feature type="region of interest" description="Disordered" evidence="1">
    <location>
        <begin position="334"/>
        <end position="374"/>
    </location>
</feature>
<protein>
    <submittedName>
        <fullName evidence="2">Uncharacterized protein</fullName>
    </submittedName>
</protein>
<feature type="compositionally biased region" description="Polar residues" evidence="1">
    <location>
        <begin position="1"/>
        <end position="10"/>
    </location>
</feature>
<gene>
    <name evidence="2" type="ORF">A4X13_0g9136</name>
</gene>
<evidence type="ECO:0000313" key="2">
    <source>
        <dbReference type="EMBL" id="KAE8236494.1"/>
    </source>
</evidence>
<feature type="region of interest" description="Disordered" evidence="1">
    <location>
        <begin position="1"/>
        <end position="107"/>
    </location>
</feature>
<dbReference type="AlphaFoldDB" id="A0A8T8SB79"/>
<reference evidence="2" key="1">
    <citation type="submission" date="2016-04" db="EMBL/GenBank/DDBJ databases">
        <authorList>
            <person name="Nguyen H.D."/>
            <person name="Samba Siva P."/>
            <person name="Cullis J."/>
            <person name="Levesque C.A."/>
            <person name="Hambleton S."/>
        </authorList>
    </citation>
    <scope>NUCLEOTIDE SEQUENCE</scope>
    <source>
        <strain evidence="2">DAOMC 236416</strain>
    </source>
</reference>
<feature type="compositionally biased region" description="Basic and acidic residues" evidence="1">
    <location>
        <begin position="356"/>
        <end position="374"/>
    </location>
</feature>
<accession>A0A8T8SB79</accession>
<feature type="compositionally biased region" description="Low complexity" evidence="1">
    <location>
        <begin position="91"/>
        <end position="104"/>
    </location>
</feature>
<feature type="compositionally biased region" description="Low complexity" evidence="1">
    <location>
        <begin position="334"/>
        <end position="355"/>
    </location>
</feature>
<organism evidence="2 3">
    <name type="scientific">Tilletia indica</name>
    <dbReference type="NCBI Taxonomy" id="43049"/>
    <lineage>
        <taxon>Eukaryota</taxon>
        <taxon>Fungi</taxon>
        <taxon>Dikarya</taxon>
        <taxon>Basidiomycota</taxon>
        <taxon>Ustilaginomycotina</taxon>
        <taxon>Exobasidiomycetes</taxon>
        <taxon>Tilletiales</taxon>
        <taxon>Tilletiaceae</taxon>
        <taxon>Tilletia</taxon>
    </lineage>
</organism>
<keyword evidence="3" id="KW-1185">Reference proteome</keyword>
<dbReference type="Proteomes" id="UP000077521">
    <property type="component" value="Unassembled WGS sequence"/>
</dbReference>
<reference evidence="2" key="2">
    <citation type="journal article" date="2019" name="IMA Fungus">
        <title>Genome sequencing and comparison of five Tilletia species to identify candidate genes for the detection of regulated species infecting wheat.</title>
        <authorList>
            <person name="Nguyen H.D.T."/>
            <person name="Sultana T."/>
            <person name="Kesanakurti P."/>
            <person name="Hambleton S."/>
        </authorList>
    </citation>
    <scope>NUCLEOTIDE SEQUENCE</scope>
    <source>
        <strain evidence="2">DAOMC 236416</strain>
    </source>
</reference>
<evidence type="ECO:0000256" key="1">
    <source>
        <dbReference type="SAM" id="MobiDB-lite"/>
    </source>
</evidence>
<feature type="compositionally biased region" description="Acidic residues" evidence="1">
    <location>
        <begin position="37"/>
        <end position="50"/>
    </location>
</feature>
<sequence>SASKSPVKQSSQKRKNEETQHDKKGKKPKLVERPAEDSDGEFDDMDDDDQMTSKRPQSKAPTASASASKYATATVARSSKGKLTLDGIGMSSGASSTASTSAEASRSKGNIFIPSRAPAATIAKNPTSATKTPAATVPTSSTTETAAAVSTSLTSTAAKTPASTTVSMDLEAMTSAAASDLPTPDATSLLAALKTRFSSLGDSKLIITTVEQLQRADSCGLGSDHIAKEDFVVWLERLESVVEAEDADEDTIGASFAHNDIGSWSYHEPLRLIETWGCVRNAYRLLAALLRIWDMANDQLRRQKSTLAPIVGTHLRQVAELIEVTFVLSSTTPAKSKTTAPKASTSTADAESSSRSTKDKNAKEPKSKRKQVEKSLESGVVDDAVIRSLSKRSAALFCARGGIQVRTGALVAELHEALIQSIKSGLIEITAKQVRQAQGKLEVEGDIKKTKAGARERM</sequence>
<comment type="caution">
    <text evidence="2">The sequence shown here is derived from an EMBL/GenBank/DDBJ whole genome shotgun (WGS) entry which is preliminary data.</text>
</comment>
<name>A0A8T8SB79_9BASI</name>